<dbReference type="Proteomes" id="UP000836597">
    <property type="component" value="Chromosome"/>
</dbReference>
<dbReference type="EMBL" id="CDGJ01000071">
    <property type="protein sequence ID" value="CEJ07972.1"/>
    <property type="molecule type" value="Genomic_DNA"/>
</dbReference>
<dbReference type="AlphaFoldDB" id="A0A8S0XAJ4"/>
<evidence type="ECO:0000313" key="2">
    <source>
        <dbReference type="EMBL" id="CEJ07972.1"/>
    </source>
</evidence>
<protein>
    <submittedName>
        <fullName evidence="1">Uncharacterized protein</fullName>
    </submittedName>
</protein>
<accession>A0A8S0XAJ4</accession>
<reference evidence="2" key="1">
    <citation type="submission" date="2014-11" db="EMBL/GenBank/DDBJ databases">
        <authorList>
            <person name="Hornung B.V."/>
        </authorList>
    </citation>
    <scope>NUCLEOTIDE SEQUENCE</scope>
    <source>
        <strain evidence="2">INE</strain>
    </source>
</reference>
<proteinExistence type="predicted"/>
<reference evidence="1" key="2">
    <citation type="submission" date="2020-01" db="EMBL/GenBank/DDBJ databases">
        <authorList>
            <person name="Hornung B."/>
        </authorList>
    </citation>
    <scope>NUCLEOTIDE SEQUENCE</scope>
    <source>
        <strain evidence="1">PacBioINE</strain>
    </source>
</reference>
<keyword evidence="3" id="KW-1185">Reference proteome</keyword>
<dbReference type="EMBL" id="LR746496">
    <property type="protein sequence ID" value="CAA7599936.1"/>
    <property type="molecule type" value="Genomic_DNA"/>
</dbReference>
<sequence>MPRRSLGFRRVVGFSAECRGSVGQASGMAERRPTLRSWRQIRGEKEEKFGNPLNRWELL</sequence>
<dbReference type="KEGG" id="aacx:DEACI_0575"/>
<evidence type="ECO:0000313" key="1">
    <source>
        <dbReference type="EMBL" id="CAA7599936.1"/>
    </source>
</evidence>
<organism evidence="1">
    <name type="scientific">Acididesulfobacillus acetoxydans</name>
    <dbReference type="NCBI Taxonomy" id="1561005"/>
    <lineage>
        <taxon>Bacteria</taxon>
        <taxon>Bacillati</taxon>
        <taxon>Bacillota</taxon>
        <taxon>Clostridia</taxon>
        <taxon>Eubacteriales</taxon>
        <taxon>Peptococcaceae</taxon>
        <taxon>Acididesulfobacillus</taxon>
    </lineage>
</organism>
<dbReference type="Proteomes" id="UP001071230">
    <property type="component" value="Unassembled WGS sequence"/>
</dbReference>
<name>A0A8S0XAJ4_9FIRM</name>
<gene>
    <name evidence="1" type="ORF">DEACI_0575</name>
    <name evidence="2" type="ORF">DEACI_2447</name>
</gene>
<evidence type="ECO:0000313" key="3">
    <source>
        <dbReference type="Proteomes" id="UP001071230"/>
    </source>
</evidence>